<evidence type="ECO:0000313" key="2">
    <source>
        <dbReference type="Proteomes" id="UP000366872"/>
    </source>
</evidence>
<keyword evidence="2" id="KW-1185">Reference proteome</keyword>
<name>A0A6C2U8F0_PONDE</name>
<dbReference type="RefSeq" id="WP_136081233.1">
    <property type="nucleotide sequence ID" value="NZ_CAAHFG010000002.1"/>
</dbReference>
<gene>
    <name evidence="1" type="ORF">PDESU_04271</name>
</gene>
<dbReference type="Proteomes" id="UP000366872">
    <property type="component" value="Unassembled WGS sequence"/>
</dbReference>
<reference evidence="1 2" key="1">
    <citation type="submission" date="2019-04" db="EMBL/GenBank/DDBJ databases">
        <authorList>
            <person name="Van Vliet M D."/>
        </authorList>
    </citation>
    <scope>NUCLEOTIDE SEQUENCE [LARGE SCALE GENOMIC DNA]</scope>
    <source>
        <strain evidence="1 2">F1</strain>
    </source>
</reference>
<protein>
    <submittedName>
        <fullName evidence="1">Uncharacterized protein</fullName>
    </submittedName>
</protein>
<sequence>MKVVKVEPLASKGNVKATVTIETDSGGTVAGRLIKQVGYRAYLDPPPGLALTHKQKRHLQQDAVKRWASMISGSLEGLLDSETVFTGKRFKRLGVQLKVFCPACDRNTPSEFSQKTENGPYRNACYFCGTFRKGKPFIGRREMEEIQDRLNACEGNGETHADKRVD</sequence>
<organism evidence="1 2">
    <name type="scientific">Pontiella desulfatans</name>
    <dbReference type="NCBI Taxonomy" id="2750659"/>
    <lineage>
        <taxon>Bacteria</taxon>
        <taxon>Pseudomonadati</taxon>
        <taxon>Kiritimatiellota</taxon>
        <taxon>Kiritimatiellia</taxon>
        <taxon>Kiritimatiellales</taxon>
        <taxon>Pontiellaceae</taxon>
        <taxon>Pontiella</taxon>
    </lineage>
</organism>
<proteinExistence type="predicted"/>
<dbReference type="AlphaFoldDB" id="A0A6C2U8F0"/>
<evidence type="ECO:0000313" key="1">
    <source>
        <dbReference type="EMBL" id="VGO15686.1"/>
    </source>
</evidence>
<accession>A0A6C2U8F0</accession>
<dbReference type="EMBL" id="CAAHFG010000002">
    <property type="protein sequence ID" value="VGO15686.1"/>
    <property type="molecule type" value="Genomic_DNA"/>
</dbReference>